<comment type="caution">
    <text evidence="2">The sequence shown here is derived from an EMBL/GenBank/DDBJ whole genome shotgun (WGS) entry which is preliminary data.</text>
</comment>
<proteinExistence type="predicted"/>
<accession>A0AA88CT69</accession>
<reference evidence="2" key="1">
    <citation type="submission" date="2023-07" db="EMBL/GenBank/DDBJ databases">
        <title>draft genome sequence of fig (Ficus carica).</title>
        <authorList>
            <person name="Takahashi T."/>
            <person name="Nishimura K."/>
        </authorList>
    </citation>
    <scope>NUCLEOTIDE SEQUENCE</scope>
</reference>
<dbReference type="Proteomes" id="UP001187192">
    <property type="component" value="Unassembled WGS sequence"/>
</dbReference>
<protein>
    <submittedName>
        <fullName evidence="2">Uncharacterized protein</fullName>
    </submittedName>
</protein>
<keyword evidence="3" id="KW-1185">Reference proteome</keyword>
<dbReference type="AlphaFoldDB" id="A0AA88CT69"/>
<evidence type="ECO:0000313" key="2">
    <source>
        <dbReference type="EMBL" id="GMN33968.1"/>
    </source>
</evidence>
<evidence type="ECO:0000256" key="1">
    <source>
        <dbReference type="SAM" id="MobiDB-lite"/>
    </source>
</evidence>
<feature type="region of interest" description="Disordered" evidence="1">
    <location>
        <begin position="1"/>
        <end position="21"/>
    </location>
</feature>
<dbReference type="EMBL" id="BTGU01000004">
    <property type="protein sequence ID" value="GMN33968.1"/>
    <property type="molecule type" value="Genomic_DNA"/>
</dbReference>
<evidence type="ECO:0000313" key="3">
    <source>
        <dbReference type="Proteomes" id="UP001187192"/>
    </source>
</evidence>
<gene>
    <name evidence="2" type="ORF">TIFTF001_004451</name>
</gene>
<sequence length="74" mass="7742">MDGLENDYTRAPSSRNISSNDNAIGSFISVATSSDRDLHSVVPVIDSSSSLVTSVPSQAAAWATVVMAAKAIWD</sequence>
<organism evidence="2 3">
    <name type="scientific">Ficus carica</name>
    <name type="common">Common fig</name>
    <dbReference type="NCBI Taxonomy" id="3494"/>
    <lineage>
        <taxon>Eukaryota</taxon>
        <taxon>Viridiplantae</taxon>
        <taxon>Streptophyta</taxon>
        <taxon>Embryophyta</taxon>
        <taxon>Tracheophyta</taxon>
        <taxon>Spermatophyta</taxon>
        <taxon>Magnoliopsida</taxon>
        <taxon>eudicotyledons</taxon>
        <taxon>Gunneridae</taxon>
        <taxon>Pentapetalae</taxon>
        <taxon>rosids</taxon>
        <taxon>fabids</taxon>
        <taxon>Rosales</taxon>
        <taxon>Moraceae</taxon>
        <taxon>Ficeae</taxon>
        <taxon>Ficus</taxon>
    </lineage>
</organism>
<feature type="compositionally biased region" description="Polar residues" evidence="1">
    <location>
        <begin position="11"/>
        <end position="21"/>
    </location>
</feature>
<name>A0AA88CT69_FICCA</name>